<keyword evidence="2" id="KW-0808">Transferase</keyword>
<dbReference type="EMBL" id="MK250091">
    <property type="protein sequence ID" value="QDY52397.1"/>
    <property type="molecule type" value="Genomic_DNA"/>
</dbReference>
<dbReference type="Pfam" id="PF01755">
    <property type="entry name" value="Glyco_transf_25"/>
    <property type="match status" value="1"/>
</dbReference>
<gene>
    <name evidence="2" type="ORF">7_45</name>
</gene>
<reference evidence="2" key="1">
    <citation type="submission" date="2018-11" db="EMBL/GenBank/DDBJ databases">
        <title>A distinct lineage of giant viruses engineers rhodopsin photosystems in predatory marine eukaryotes.</title>
        <authorList>
            <person name="Needham D.M."/>
            <person name="Yoshizawa S."/>
            <person name="Hosaka T."/>
            <person name="Poirier C."/>
            <person name="Choi C.-J."/>
            <person name="Hehenberger E."/>
            <person name="Irwin N.A.T."/>
            <person name="Wilken S."/>
            <person name="Yung C.-M."/>
            <person name="Bachy C."/>
            <person name="Kurihara R."/>
            <person name="Nakajima Y."/>
            <person name="Kojima K."/>
            <person name="Kimura-Someya T."/>
            <person name="Leonard G."/>
            <person name="Malmstrom R.R."/>
            <person name="Mende D."/>
            <person name="Olson D.K."/>
            <person name="Sudo Y."/>
            <person name="Sudek S."/>
            <person name="Richards T.A."/>
            <person name="DeLong E.F."/>
            <person name="Keeling P.J."/>
            <person name="Santoro A.E."/>
            <person name="Shirouzu M."/>
            <person name="Iwasaki W."/>
            <person name="Worden A.Z."/>
        </authorList>
    </citation>
    <scope>NUCLEOTIDE SEQUENCE</scope>
</reference>
<name>A0A5B8IGR9_9VIRU</name>
<dbReference type="CDD" id="cd06532">
    <property type="entry name" value="Glyco_transf_25"/>
    <property type="match status" value="1"/>
</dbReference>
<proteinExistence type="predicted"/>
<protein>
    <submittedName>
        <fullName evidence="2">Glycosyltransferase family 25</fullName>
    </submittedName>
</protein>
<sequence length="244" mass="29027">MTEINIPIYYINLEKSTDRNHNMISQLTNYNYTRFPAIDDNHIIFKKYNDLIKSKYCKDSKKLACLLSHLYAIKKAYDTNLENIIIFEDDVDLTIFNQVYRKTTILFSKLRNTEIFQLFSSNINFYNKPNKLIRIEHKYGMWGACGYIINFKGMKKIMDLYNYKYDKFDIINYNNYYLSDVLLYDICRTVTFNVPFINLKSPSIYKSTLENDTNPNGIHLQKNIDYINSIKDDIIKTIEESEIS</sequence>
<evidence type="ECO:0000259" key="1">
    <source>
        <dbReference type="Pfam" id="PF01755"/>
    </source>
</evidence>
<feature type="domain" description="Glycosyl transferase family 25" evidence="1">
    <location>
        <begin position="6"/>
        <end position="162"/>
    </location>
</feature>
<organism evidence="2">
    <name type="scientific">Mimiviridae sp. ChoanoV1</name>
    <dbReference type="NCBI Taxonomy" id="2596887"/>
    <lineage>
        <taxon>Viruses</taxon>
        <taxon>Varidnaviria</taxon>
        <taxon>Bamfordvirae</taxon>
        <taxon>Nucleocytoviricota</taxon>
        <taxon>Megaviricetes</taxon>
        <taxon>Imitervirales</taxon>
        <taxon>Schizomimiviridae</taxon>
    </lineage>
</organism>
<evidence type="ECO:0000313" key="2">
    <source>
        <dbReference type="EMBL" id="QDY52397.1"/>
    </source>
</evidence>
<dbReference type="GO" id="GO:0016740">
    <property type="term" value="F:transferase activity"/>
    <property type="evidence" value="ECO:0007669"/>
    <property type="project" value="UniProtKB-KW"/>
</dbReference>
<dbReference type="InterPro" id="IPR002654">
    <property type="entry name" value="Glyco_trans_25"/>
</dbReference>
<accession>A0A5B8IGR9</accession>